<accession>A0A183IIA8</accession>
<proteinExistence type="predicted"/>
<sequence length="44" mass="5154">MAGIFITFVPIFGSLSPYSYFHICHKAWVFRILPQFANSPLSYW</sequence>
<evidence type="ECO:0000313" key="1">
    <source>
        <dbReference type="EMBL" id="VDP00894.1"/>
    </source>
</evidence>
<dbReference type="AlphaFoldDB" id="A0A183IIA8"/>
<evidence type="ECO:0000313" key="2">
    <source>
        <dbReference type="Proteomes" id="UP000270296"/>
    </source>
</evidence>
<keyword evidence="2" id="KW-1185">Reference proteome</keyword>
<dbReference type="EMBL" id="UZAM01007706">
    <property type="protein sequence ID" value="VDP00894.1"/>
    <property type="molecule type" value="Genomic_DNA"/>
</dbReference>
<organism evidence="3">
    <name type="scientific">Soboliphyme baturini</name>
    <dbReference type="NCBI Taxonomy" id="241478"/>
    <lineage>
        <taxon>Eukaryota</taxon>
        <taxon>Metazoa</taxon>
        <taxon>Ecdysozoa</taxon>
        <taxon>Nematoda</taxon>
        <taxon>Enoplea</taxon>
        <taxon>Dorylaimia</taxon>
        <taxon>Dioctophymatida</taxon>
        <taxon>Dioctophymatoidea</taxon>
        <taxon>Soboliphymatidae</taxon>
        <taxon>Soboliphyme</taxon>
    </lineage>
</organism>
<reference evidence="3" key="1">
    <citation type="submission" date="2016-06" db="UniProtKB">
        <authorList>
            <consortium name="WormBaseParasite"/>
        </authorList>
    </citation>
    <scope>IDENTIFICATION</scope>
</reference>
<protein>
    <submittedName>
        <fullName evidence="1 3">Uncharacterized protein</fullName>
    </submittedName>
</protein>
<evidence type="ECO:0000313" key="3">
    <source>
        <dbReference type="WBParaSite" id="SBAD_0000350801-mRNA-1"/>
    </source>
</evidence>
<name>A0A183IIA8_9BILA</name>
<dbReference type="WBParaSite" id="SBAD_0000350801-mRNA-1">
    <property type="protein sequence ID" value="SBAD_0000350801-mRNA-1"/>
    <property type="gene ID" value="SBAD_0000350801"/>
</dbReference>
<reference evidence="1 2" key="2">
    <citation type="submission" date="2018-11" db="EMBL/GenBank/DDBJ databases">
        <authorList>
            <consortium name="Pathogen Informatics"/>
        </authorList>
    </citation>
    <scope>NUCLEOTIDE SEQUENCE [LARGE SCALE GENOMIC DNA]</scope>
</reference>
<dbReference type="Proteomes" id="UP000270296">
    <property type="component" value="Unassembled WGS sequence"/>
</dbReference>
<gene>
    <name evidence="1" type="ORF">SBAD_LOCUS3353</name>
</gene>